<reference evidence="3 4" key="1">
    <citation type="submission" date="2024-01" db="EMBL/GenBank/DDBJ databases">
        <title>The genomes of 5 underutilized Papilionoideae crops provide insights into root nodulation and disease resistance.</title>
        <authorList>
            <person name="Yuan L."/>
        </authorList>
    </citation>
    <scope>NUCLEOTIDE SEQUENCE [LARGE SCALE GENOMIC DNA]</scope>
    <source>
        <strain evidence="3">LY-2023</strain>
        <tissue evidence="3">Leaf</tissue>
    </source>
</reference>
<dbReference type="Pfam" id="PF01535">
    <property type="entry name" value="PPR"/>
    <property type="match status" value="3"/>
</dbReference>
<dbReference type="FunFam" id="1.25.40.10:FF:003519">
    <property type="entry name" value="Uncharacterized protein"/>
    <property type="match status" value="1"/>
</dbReference>
<keyword evidence="4" id="KW-1185">Reference proteome</keyword>
<feature type="repeat" description="PPR" evidence="2">
    <location>
        <begin position="172"/>
        <end position="206"/>
    </location>
</feature>
<dbReference type="EMBL" id="JAYKXN010000001">
    <property type="protein sequence ID" value="KAK7317627.1"/>
    <property type="molecule type" value="Genomic_DNA"/>
</dbReference>
<dbReference type="SUPFAM" id="SSF48452">
    <property type="entry name" value="TPR-like"/>
    <property type="match status" value="1"/>
</dbReference>
<dbReference type="GO" id="GO:0009451">
    <property type="term" value="P:RNA modification"/>
    <property type="evidence" value="ECO:0007669"/>
    <property type="project" value="InterPro"/>
</dbReference>
<dbReference type="PROSITE" id="PS51375">
    <property type="entry name" value="PPR"/>
    <property type="match status" value="4"/>
</dbReference>
<name>A0AAN9Q0R5_CLITE</name>
<comment type="caution">
    <text evidence="3">The sequence shown here is derived from an EMBL/GenBank/DDBJ whole genome shotgun (WGS) entry which is preliminary data.</text>
</comment>
<sequence length="661" mass="73725">MLVSKLKPWRWMHKPQLHSLITAITAPSYTFLPLHNLDDRVYLNNREIDAFIKSRNLNAALLVFHNMPLRDTVTYNLMISGFCNIQPEHALHLYAQMGSFGIRESSTTFSSVIAVCSSNAGFFREGVQVHCRVVKFGFLGNVFVGGALVGFYMRVGLSGVALELFDELPESNLAVWNVILRGLCELGRVEELLGFYSRMCFEGVEPNGVTFCYLLRGCSIQSRFHEGKKLQGCILKMGLVEKNVFVANGLVDFYSACGCLVGARKCFEDIQIGNVISWNSLVCVYAENGLWCDALELFNVMQLWGHRPSVRSLVGFLNLCSRTEKLYFGKQIHCHVVKLGFDEVSVHVQSALIDMYGKCRDIESSVVVFECLPMRTLECCNSLMTSLCYCEAFDDVVELFGLMVDEGLLPDEVTFSTTLKALSMSASASFTSSQLLHCYALKSGLGGDAAVSCSLMDAYSRFGHVELSHRIFEALPSPSAVCFTSMINAYARNGMGKEGIEVLQAMIEKGLKPDEITFLCALTGCNHAGLVEEGRIVFDSMKSLHKVDPDRRHFSCMVDLLCRAGLLYEAEELLLRAPGKRDCFMWNSLLRSCRVHNNEEVGTRAAQVLVELDPDDPAVWLQASNFYAEMGNFDASRQIRDGALAKKMTREIGHSLIEIRQ</sequence>
<dbReference type="AlphaFoldDB" id="A0AAN9Q0R5"/>
<dbReference type="GO" id="GO:0003723">
    <property type="term" value="F:RNA binding"/>
    <property type="evidence" value="ECO:0007669"/>
    <property type="project" value="InterPro"/>
</dbReference>
<dbReference type="Pfam" id="PF13041">
    <property type="entry name" value="PPR_2"/>
    <property type="match status" value="3"/>
</dbReference>
<keyword evidence="1" id="KW-0677">Repeat</keyword>
<feature type="repeat" description="PPR" evidence="2">
    <location>
        <begin position="479"/>
        <end position="513"/>
    </location>
</feature>
<proteinExistence type="predicted"/>
<dbReference type="InterPro" id="IPR046960">
    <property type="entry name" value="PPR_At4g14850-like_plant"/>
</dbReference>
<gene>
    <name evidence="3" type="ORF">RJT34_02024</name>
</gene>
<accession>A0AAN9Q0R5</accession>
<dbReference type="InterPro" id="IPR011990">
    <property type="entry name" value="TPR-like_helical_dom_sf"/>
</dbReference>
<dbReference type="PANTHER" id="PTHR47926">
    <property type="entry name" value="PENTATRICOPEPTIDE REPEAT-CONTAINING PROTEIN"/>
    <property type="match status" value="1"/>
</dbReference>
<evidence type="ECO:0000256" key="1">
    <source>
        <dbReference type="ARBA" id="ARBA00022737"/>
    </source>
</evidence>
<feature type="repeat" description="PPR" evidence="2">
    <location>
        <begin position="376"/>
        <end position="410"/>
    </location>
</feature>
<evidence type="ECO:0000256" key="2">
    <source>
        <dbReference type="PROSITE-ProRule" id="PRU00708"/>
    </source>
</evidence>
<dbReference type="InterPro" id="IPR002885">
    <property type="entry name" value="PPR_rpt"/>
</dbReference>
<evidence type="ECO:0000313" key="4">
    <source>
        <dbReference type="Proteomes" id="UP001359559"/>
    </source>
</evidence>
<evidence type="ECO:0000313" key="3">
    <source>
        <dbReference type="EMBL" id="KAK7317627.1"/>
    </source>
</evidence>
<dbReference type="FunFam" id="1.25.40.10:FF:000090">
    <property type="entry name" value="Pentatricopeptide repeat-containing protein, chloroplastic"/>
    <property type="match status" value="1"/>
</dbReference>
<dbReference type="NCBIfam" id="TIGR00756">
    <property type="entry name" value="PPR"/>
    <property type="match status" value="4"/>
</dbReference>
<dbReference type="Gene3D" id="1.25.40.10">
    <property type="entry name" value="Tetratricopeptide repeat domain"/>
    <property type="match status" value="5"/>
</dbReference>
<protein>
    <recommendedName>
        <fullName evidence="5">Pentatricopeptide repeat-containing protein</fullName>
    </recommendedName>
</protein>
<dbReference type="PANTHER" id="PTHR47926:SF442">
    <property type="entry name" value="PUTATIVE-RELATED"/>
    <property type="match status" value="1"/>
</dbReference>
<feature type="repeat" description="PPR" evidence="2">
    <location>
        <begin position="274"/>
        <end position="308"/>
    </location>
</feature>
<organism evidence="3 4">
    <name type="scientific">Clitoria ternatea</name>
    <name type="common">Butterfly pea</name>
    <dbReference type="NCBI Taxonomy" id="43366"/>
    <lineage>
        <taxon>Eukaryota</taxon>
        <taxon>Viridiplantae</taxon>
        <taxon>Streptophyta</taxon>
        <taxon>Embryophyta</taxon>
        <taxon>Tracheophyta</taxon>
        <taxon>Spermatophyta</taxon>
        <taxon>Magnoliopsida</taxon>
        <taxon>eudicotyledons</taxon>
        <taxon>Gunneridae</taxon>
        <taxon>Pentapetalae</taxon>
        <taxon>rosids</taxon>
        <taxon>fabids</taxon>
        <taxon>Fabales</taxon>
        <taxon>Fabaceae</taxon>
        <taxon>Papilionoideae</taxon>
        <taxon>50 kb inversion clade</taxon>
        <taxon>NPAAA clade</taxon>
        <taxon>indigoferoid/millettioid clade</taxon>
        <taxon>Phaseoleae</taxon>
        <taxon>Clitoria</taxon>
    </lineage>
</organism>
<evidence type="ECO:0008006" key="5">
    <source>
        <dbReference type="Google" id="ProtNLM"/>
    </source>
</evidence>
<dbReference type="Proteomes" id="UP001359559">
    <property type="component" value="Unassembled WGS sequence"/>
</dbReference>